<dbReference type="RefSeq" id="WP_096862681.1">
    <property type="nucleotide sequence ID" value="NZ_CP023668.1"/>
</dbReference>
<organism evidence="1 2">
    <name type="scientific">Mesoplasma lactucae ATCC 49193</name>
    <dbReference type="NCBI Taxonomy" id="81460"/>
    <lineage>
        <taxon>Bacteria</taxon>
        <taxon>Bacillati</taxon>
        <taxon>Mycoplasmatota</taxon>
        <taxon>Mollicutes</taxon>
        <taxon>Entomoplasmatales</taxon>
        <taxon>Entomoplasmataceae</taxon>
        <taxon>Mesoplasma</taxon>
    </lineage>
</organism>
<protein>
    <submittedName>
        <fullName evidence="1">Uncharacterized protein</fullName>
    </submittedName>
</protein>
<accession>A0A291IRI3</accession>
<dbReference type="AlphaFoldDB" id="A0A291IRI3"/>
<evidence type="ECO:0000313" key="2">
    <source>
        <dbReference type="Proteomes" id="UP000232227"/>
    </source>
</evidence>
<dbReference type="PROSITE" id="PS51257">
    <property type="entry name" value="PROKAR_LIPOPROTEIN"/>
    <property type="match status" value="1"/>
</dbReference>
<dbReference type="KEGG" id="mlac:CP520_01295"/>
<dbReference type="EMBL" id="CP023668">
    <property type="protein sequence ID" value="ATG97393.1"/>
    <property type="molecule type" value="Genomic_DNA"/>
</dbReference>
<dbReference type="InterPro" id="IPR054816">
    <property type="entry name" value="Lipoprotein_mollicutes-type_CS"/>
</dbReference>
<dbReference type="Proteomes" id="UP000232227">
    <property type="component" value="Chromosome"/>
</dbReference>
<keyword evidence="2" id="KW-1185">Reference proteome</keyword>
<proteinExistence type="predicted"/>
<evidence type="ECO:0000313" key="1">
    <source>
        <dbReference type="EMBL" id="ATG97393.1"/>
    </source>
</evidence>
<sequence>MRKFLSILAAVGLTATASTSVVSCSKYKNVQNTIFNSIKDITQASWARTSDANAILVPSETIGNADAIETTFKDPENIKLVKNLVASGFDNYGTAKPIISNFEINFIGVSSKQINVPKYAETNKKDGKDFVYHNVSQYYVNFKVMDPRTQKTTDLLSVKILDENEYNYLSGMAGLAYMDDMASSTSPIFEALSKTVKDYDVSTDKWTPAFDQNEEKAPQWSKLVNDYRANLVMNLKNGTNVYNVSDGTLNKTKWIPGANADNKIVGNLALLLKNDVTTAILTYRPQIISWAKNIINFQRDQKAEKDWRTQKSNYSLKQYPIGGVRTTQTPNGKASIEVKNDSLGTLWIQNAVGL</sequence>
<reference evidence="1 2" key="1">
    <citation type="submission" date="2017-09" db="EMBL/GenBank/DDBJ databases">
        <title>SPAdes assembly of the Mesoplasma lactucae genome.</title>
        <authorList>
            <person name="Knight T.F."/>
            <person name="Rubinstein R."/>
            <person name="Citino T."/>
        </authorList>
    </citation>
    <scope>NUCLEOTIDE SEQUENCE [LARGE SCALE GENOMIC DNA]</scope>
    <source>
        <strain evidence="1 2">831-C4</strain>
    </source>
</reference>
<name>A0A291IRI3_9MOLU</name>
<gene>
    <name evidence="1" type="ORF">CP520_01295</name>
</gene>
<dbReference type="NCBIfam" id="NF038029">
    <property type="entry name" value="LP_plasma"/>
    <property type="match status" value="1"/>
</dbReference>